<organism evidence="2 3">
    <name type="scientific">Rhabdobacter roseus</name>
    <dbReference type="NCBI Taxonomy" id="1655419"/>
    <lineage>
        <taxon>Bacteria</taxon>
        <taxon>Pseudomonadati</taxon>
        <taxon>Bacteroidota</taxon>
        <taxon>Cytophagia</taxon>
        <taxon>Cytophagales</taxon>
        <taxon>Cytophagaceae</taxon>
        <taxon>Rhabdobacter</taxon>
    </lineage>
</organism>
<comment type="caution">
    <text evidence="2">The sequence shown here is derived from an EMBL/GenBank/DDBJ whole genome shotgun (WGS) entry which is preliminary data.</text>
</comment>
<evidence type="ECO:0000313" key="2">
    <source>
        <dbReference type="EMBL" id="MBB5285242.1"/>
    </source>
</evidence>
<dbReference type="EMBL" id="JACHGF010000005">
    <property type="protein sequence ID" value="MBB5285242.1"/>
    <property type="molecule type" value="Genomic_DNA"/>
</dbReference>
<evidence type="ECO:0000256" key="1">
    <source>
        <dbReference type="SAM" id="SignalP"/>
    </source>
</evidence>
<dbReference type="AlphaFoldDB" id="A0A840TUK0"/>
<dbReference type="RefSeq" id="WP_184175216.1">
    <property type="nucleotide sequence ID" value="NZ_JACHGF010000005.1"/>
</dbReference>
<reference evidence="2 3" key="1">
    <citation type="submission" date="2020-08" db="EMBL/GenBank/DDBJ databases">
        <title>Genomic Encyclopedia of Type Strains, Phase IV (KMG-IV): sequencing the most valuable type-strain genomes for metagenomic binning, comparative biology and taxonomic classification.</title>
        <authorList>
            <person name="Goeker M."/>
        </authorList>
    </citation>
    <scope>NUCLEOTIDE SEQUENCE [LARGE SCALE GENOMIC DNA]</scope>
    <source>
        <strain evidence="2 3">DSM 105074</strain>
    </source>
</reference>
<name>A0A840TUK0_9BACT</name>
<keyword evidence="3" id="KW-1185">Reference proteome</keyword>
<evidence type="ECO:0000313" key="3">
    <source>
        <dbReference type="Proteomes" id="UP000557307"/>
    </source>
</evidence>
<feature type="signal peptide" evidence="1">
    <location>
        <begin position="1"/>
        <end position="19"/>
    </location>
</feature>
<keyword evidence="1" id="KW-0732">Signal</keyword>
<sequence>MRSVLVILCVAFFGLTAQAQTLHLMLVSEVEKQPLGMVSLKDEERIVQFFKTVEWGLGYKLEISYLNRRDFTAAAIKQTIAALRTTPEDILVFYYSGPGYYIPKNQSYFPFLKVKDYRKNPLSLDDVGTLLLAKGTRLSIALVDGRDSRLPPPLSPITPPPPSVQVDLRKVVLQKLMLEPTGLLKIASARPPQAVYAQRDYSGSLFTYKFNQEVNFLLKTNYVGIDAISWAYLLTQVRNSVSSMAQNAGVRQDAVWQFMAYKPNTRFKTYDFPSYRHALQPWELEKKLLELKADAERESQQNKAAELSQGFQENATVRVVRRFSATRREESTEYGLAQYLETLRQHSGRRVVIKVDVASLKRTPDLSKITFVKITETWTE</sequence>
<dbReference type="Proteomes" id="UP000557307">
    <property type="component" value="Unassembled WGS sequence"/>
</dbReference>
<proteinExistence type="predicted"/>
<accession>A0A840TUK0</accession>
<protein>
    <submittedName>
        <fullName evidence="2">Uncharacterized protein</fullName>
    </submittedName>
</protein>
<feature type="chain" id="PRO_5032369567" evidence="1">
    <location>
        <begin position="20"/>
        <end position="380"/>
    </location>
</feature>
<gene>
    <name evidence="2" type="ORF">HNQ92_003399</name>
</gene>